<dbReference type="RefSeq" id="XP_019850235.1">
    <property type="nucleotide sequence ID" value="XM_019994676.1"/>
</dbReference>
<keyword evidence="1" id="KW-0472">Membrane</keyword>
<sequence length="176" mass="19683">MMVKSKIALAAKRSIIPVILVLLLLGSVGILIVPIILYFTERHSKRTNLINTGPSTSALNCSEDFYYNAEFGVCYPICSRWSHYSNKNALLLLSGLVAGFDLIISSITFIIAGFRYKIICKFPTVFVLYAAITYCFEDIIFYISSVANEQLFCNSEDDLFSTLNESTTFCTISGKY</sequence>
<feature type="transmembrane region" description="Helical" evidence="1">
    <location>
        <begin position="126"/>
        <end position="144"/>
    </location>
</feature>
<dbReference type="AlphaFoldDB" id="A0AAN0IZN9"/>
<name>A0AAN0IZN9_AMPQE</name>
<dbReference type="GeneID" id="109580995"/>
<dbReference type="KEGG" id="aqu:109580995"/>
<dbReference type="EnsemblMetazoa" id="XM_019994676.1">
    <property type="protein sequence ID" value="XP_019850235.1"/>
    <property type="gene ID" value="LOC109580995"/>
</dbReference>
<evidence type="ECO:0000313" key="2">
    <source>
        <dbReference type="EnsemblMetazoa" id="XP_019850235.1"/>
    </source>
</evidence>
<evidence type="ECO:0000313" key="3">
    <source>
        <dbReference type="Proteomes" id="UP000007879"/>
    </source>
</evidence>
<accession>A0AAN0IZN9</accession>
<keyword evidence="1" id="KW-1133">Transmembrane helix</keyword>
<feature type="transmembrane region" description="Helical" evidence="1">
    <location>
        <begin position="89"/>
        <end position="114"/>
    </location>
</feature>
<protein>
    <submittedName>
        <fullName evidence="2">Uncharacterized protein</fullName>
    </submittedName>
</protein>
<organism evidence="2 3">
    <name type="scientific">Amphimedon queenslandica</name>
    <name type="common">Sponge</name>
    <dbReference type="NCBI Taxonomy" id="400682"/>
    <lineage>
        <taxon>Eukaryota</taxon>
        <taxon>Metazoa</taxon>
        <taxon>Porifera</taxon>
        <taxon>Demospongiae</taxon>
        <taxon>Heteroscleromorpha</taxon>
        <taxon>Haplosclerida</taxon>
        <taxon>Niphatidae</taxon>
        <taxon>Amphimedon</taxon>
    </lineage>
</organism>
<reference evidence="3" key="1">
    <citation type="journal article" date="2010" name="Nature">
        <title>The Amphimedon queenslandica genome and the evolution of animal complexity.</title>
        <authorList>
            <person name="Srivastava M."/>
            <person name="Simakov O."/>
            <person name="Chapman J."/>
            <person name="Fahey B."/>
            <person name="Gauthier M.E."/>
            <person name="Mitros T."/>
            <person name="Richards G.S."/>
            <person name="Conaco C."/>
            <person name="Dacre M."/>
            <person name="Hellsten U."/>
            <person name="Larroux C."/>
            <person name="Putnam N.H."/>
            <person name="Stanke M."/>
            <person name="Adamska M."/>
            <person name="Darling A."/>
            <person name="Degnan S.M."/>
            <person name="Oakley T.H."/>
            <person name="Plachetzki D.C."/>
            <person name="Zhai Y."/>
            <person name="Adamski M."/>
            <person name="Calcino A."/>
            <person name="Cummins S.F."/>
            <person name="Goodstein D.M."/>
            <person name="Harris C."/>
            <person name="Jackson D.J."/>
            <person name="Leys S.P."/>
            <person name="Shu S."/>
            <person name="Woodcroft B.J."/>
            <person name="Vervoort M."/>
            <person name="Kosik K.S."/>
            <person name="Manning G."/>
            <person name="Degnan B.M."/>
            <person name="Rokhsar D.S."/>
        </authorList>
    </citation>
    <scope>NUCLEOTIDE SEQUENCE [LARGE SCALE GENOMIC DNA]</scope>
</reference>
<keyword evidence="1" id="KW-0812">Transmembrane</keyword>
<feature type="transmembrane region" description="Helical" evidence="1">
    <location>
        <begin position="15"/>
        <end position="39"/>
    </location>
</feature>
<proteinExistence type="predicted"/>
<dbReference type="Proteomes" id="UP000007879">
    <property type="component" value="Unassembled WGS sequence"/>
</dbReference>
<reference evidence="2" key="2">
    <citation type="submission" date="2024-06" db="UniProtKB">
        <authorList>
            <consortium name="EnsemblMetazoa"/>
        </authorList>
    </citation>
    <scope>IDENTIFICATION</scope>
</reference>
<evidence type="ECO:0000256" key="1">
    <source>
        <dbReference type="SAM" id="Phobius"/>
    </source>
</evidence>
<keyword evidence="3" id="KW-1185">Reference proteome</keyword>